<accession>A0A327ZK31</accession>
<keyword evidence="2" id="KW-1185">Reference proteome</keyword>
<dbReference type="AlphaFoldDB" id="A0A327ZK31"/>
<dbReference type="Proteomes" id="UP000249341">
    <property type="component" value="Unassembled WGS sequence"/>
</dbReference>
<protein>
    <submittedName>
        <fullName evidence="1">Uncharacterized protein</fullName>
    </submittedName>
</protein>
<evidence type="ECO:0000313" key="1">
    <source>
        <dbReference type="EMBL" id="RAK43297.1"/>
    </source>
</evidence>
<reference evidence="1 2" key="1">
    <citation type="submission" date="2018-06" db="EMBL/GenBank/DDBJ databases">
        <title>Genomic Encyclopedia of Type Strains, Phase III (KMG-III): the genomes of soil and plant-associated and newly described type strains.</title>
        <authorList>
            <person name="Whitman W."/>
        </authorList>
    </citation>
    <scope>NUCLEOTIDE SEQUENCE [LARGE SCALE GENOMIC DNA]</scope>
    <source>
        <strain evidence="1 2">CGMCC 4.7090</strain>
    </source>
</reference>
<dbReference type="OrthoDB" id="3297178at2"/>
<gene>
    <name evidence="1" type="ORF">B0I29_101427</name>
</gene>
<sequence>MRRRLHFSWMLPASIVAVLLGVVSGITWLVSRLIDADQFDQGEISDGRPCIATVQSISDTHKADVYRVELRLHAYDGTEEVDTVVRESLTPTEAGLAIPGAEFRCVTDPEDHTHVEVFWSE</sequence>
<evidence type="ECO:0000313" key="2">
    <source>
        <dbReference type="Proteomes" id="UP000249341"/>
    </source>
</evidence>
<dbReference type="EMBL" id="QLMJ01000001">
    <property type="protein sequence ID" value="RAK43297.1"/>
    <property type="molecule type" value="Genomic_DNA"/>
</dbReference>
<comment type="caution">
    <text evidence="1">The sequence shown here is derived from an EMBL/GenBank/DDBJ whole genome shotgun (WGS) entry which is preliminary data.</text>
</comment>
<name>A0A327ZK31_9ACTN</name>
<dbReference type="RefSeq" id="WP_146616685.1">
    <property type="nucleotide sequence ID" value="NZ_JACHWI010000001.1"/>
</dbReference>
<organism evidence="1 2">
    <name type="scientific">Actinoplanes lutulentus</name>
    <dbReference type="NCBI Taxonomy" id="1287878"/>
    <lineage>
        <taxon>Bacteria</taxon>
        <taxon>Bacillati</taxon>
        <taxon>Actinomycetota</taxon>
        <taxon>Actinomycetes</taxon>
        <taxon>Micromonosporales</taxon>
        <taxon>Micromonosporaceae</taxon>
        <taxon>Actinoplanes</taxon>
    </lineage>
</organism>
<proteinExistence type="predicted"/>